<reference evidence="8 9" key="1">
    <citation type="submission" date="2016-10" db="EMBL/GenBank/DDBJ databases">
        <title>The genome of Paramicrosporidium saccamoebae is the missing link in understanding Cryptomycota and Microsporidia evolution.</title>
        <authorList>
            <person name="Quandt C.A."/>
            <person name="Beaudet D."/>
            <person name="Corsaro D."/>
            <person name="Michel R."/>
            <person name="Corradi N."/>
            <person name="James T."/>
        </authorList>
    </citation>
    <scope>NUCLEOTIDE SEQUENCE [LARGE SCALE GENOMIC DNA]</scope>
    <source>
        <strain evidence="8 9">KSL3</strain>
    </source>
</reference>
<evidence type="ECO:0000256" key="6">
    <source>
        <dbReference type="ARBA" id="ARBA00022857"/>
    </source>
</evidence>
<evidence type="ECO:0000256" key="2">
    <source>
        <dbReference type="ARBA" id="ARBA00022679"/>
    </source>
</evidence>
<evidence type="ECO:0000256" key="7">
    <source>
        <dbReference type="ARBA" id="ARBA00023027"/>
    </source>
</evidence>
<comment type="similarity">
    <text evidence="1">Belongs to the NAD kinase family.</text>
</comment>
<keyword evidence="2" id="KW-0808">Transferase</keyword>
<dbReference type="HAMAP" id="MF_00361">
    <property type="entry name" value="NAD_kinase"/>
    <property type="match status" value="1"/>
</dbReference>
<keyword evidence="3" id="KW-0547">Nucleotide-binding</keyword>
<protein>
    <recommendedName>
        <fullName evidence="10">ATP-NAD kinase</fullName>
    </recommendedName>
</protein>
<dbReference type="AlphaFoldDB" id="A0A2H9TNI4"/>
<dbReference type="GO" id="GO:0019674">
    <property type="term" value="P:NAD+ metabolic process"/>
    <property type="evidence" value="ECO:0007669"/>
    <property type="project" value="InterPro"/>
</dbReference>
<evidence type="ECO:0000256" key="4">
    <source>
        <dbReference type="ARBA" id="ARBA00022777"/>
    </source>
</evidence>
<dbReference type="STRING" id="1246581.A0A2H9TNI4"/>
<keyword evidence="5" id="KW-0067">ATP-binding</keyword>
<keyword evidence="7" id="KW-0520">NAD</keyword>
<dbReference type="Gene3D" id="2.60.200.30">
    <property type="entry name" value="Probable inorganic polyphosphate/atp-NAD kinase, domain 2"/>
    <property type="match status" value="1"/>
</dbReference>
<dbReference type="InterPro" id="IPR017437">
    <property type="entry name" value="ATP-NAD_kinase_PpnK-typ_C"/>
</dbReference>
<keyword evidence="4" id="KW-0418">Kinase</keyword>
<organism evidence="8 9">
    <name type="scientific">Paramicrosporidium saccamoebae</name>
    <dbReference type="NCBI Taxonomy" id="1246581"/>
    <lineage>
        <taxon>Eukaryota</taxon>
        <taxon>Fungi</taxon>
        <taxon>Fungi incertae sedis</taxon>
        <taxon>Cryptomycota</taxon>
        <taxon>Cryptomycota incertae sedis</taxon>
        <taxon>Paramicrosporidium</taxon>
    </lineage>
</organism>
<dbReference type="InterPro" id="IPR017438">
    <property type="entry name" value="ATP-NAD_kinase_N"/>
</dbReference>
<evidence type="ECO:0000256" key="1">
    <source>
        <dbReference type="ARBA" id="ARBA00010995"/>
    </source>
</evidence>
<dbReference type="Proteomes" id="UP000240830">
    <property type="component" value="Unassembled WGS sequence"/>
</dbReference>
<dbReference type="Pfam" id="PF01513">
    <property type="entry name" value="NAD_kinase"/>
    <property type="match status" value="1"/>
</dbReference>
<dbReference type="SUPFAM" id="SSF111331">
    <property type="entry name" value="NAD kinase/diacylglycerol kinase-like"/>
    <property type="match status" value="1"/>
</dbReference>
<evidence type="ECO:0000313" key="9">
    <source>
        <dbReference type="Proteomes" id="UP000240830"/>
    </source>
</evidence>
<dbReference type="InterPro" id="IPR002504">
    <property type="entry name" value="NADK"/>
</dbReference>
<evidence type="ECO:0008006" key="10">
    <source>
        <dbReference type="Google" id="ProtNLM"/>
    </source>
</evidence>
<keyword evidence="6" id="KW-0521">NADP</keyword>
<evidence type="ECO:0000256" key="5">
    <source>
        <dbReference type="ARBA" id="ARBA00022840"/>
    </source>
</evidence>
<dbReference type="Gene3D" id="3.40.50.10330">
    <property type="entry name" value="Probable inorganic polyphosphate/atp-NAD kinase, domain 1"/>
    <property type="match status" value="1"/>
</dbReference>
<dbReference type="FunFam" id="2.60.200.30:FF:000009">
    <property type="entry name" value="Poly(P)/ATP NAD kinase"/>
    <property type="match status" value="1"/>
</dbReference>
<proteinExistence type="inferred from homology"/>
<dbReference type="Pfam" id="PF20143">
    <property type="entry name" value="NAD_kinase_C"/>
    <property type="match status" value="1"/>
</dbReference>
<comment type="caution">
    <text evidence="8">The sequence shown here is derived from an EMBL/GenBank/DDBJ whole genome shotgun (WGS) entry which is preliminary data.</text>
</comment>
<dbReference type="PANTHER" id="PTHR20275">
    <property type="entry name" value="NAD KINASE"/>
    <property type="match status" value="1"/>
</dbReference>
<dbReference type="EMBL" id="MTSL01000072">
    <property type="protein sequence ID" value="PJF19282.1"/>
    <property type="molecule type" value="Genomic_DNA"/>
</dbReference>
<dbReference type="GO" id="GO:0006741">
    <property type="term" value="P:NADP+ biosynthetic process"/>
    <property type="evidence" value="ECO:0007669"/>
    <property type="project" value="InterPro"/>
</dbReference>
<dbReference type="OrthoDB" id="24581at2759"/>
<name>A0A2H9TNI4_9FUNG</name>
<evidence type="ECO:0000313" key="8">
    <source>
        <dbReference type="EMBL" id="PJF19282.1"/>
    </source>
</evidence>
<dbReference type="InterPro" id="IPR016064">
    <property type="entry name" value="NAD/diacylglycerol_kinase_sf"/>
</dbReference>
<evidence type="ECO:0000256" key="3">
    <source>
        <dbReference type="ARBA" id="ARBA00022741"/>
    </source>
</evidence>
<sequence length="324" mass="35640">MAQHSVHVREAAKYLSKLRLSWSDPDWPTNFLVVHKEDPTLVGLIREVVQYLLEDTPAGQTTIVWLPETLTEIHGDRIMHGCPETVDLVVTVGGDGTVLGAAWLFQEVVPPIVSFHSGTVGFLNTYSLVQHPQVLQQIVTEGCRVNIRMRLSCEVRREKGPVTYHVLNELVVDRGTSPMTTLDVFVDGTRMTTVQADGLIVATPTGSTAYSMAAGGSVIHPGVPAILITPICPHTLSFRPLLLPDSVELVIRVNEGSRGNAWASFDGRARMELNRGDEIAVSSSNFPVPTVCREDQTRDWFNGLARCLHWNDRPSANHLGVEPL</sequence>
<dbReference type="GO" id="GO:0005524">
    <property type="term" value="F:ATP binding"/>
    <property type="evidence" value="ECO:0007669"/>
    <property type="project" value="UniProtKB-KW"/>
</dbReference>
<dbReference type="GO" id="GO:0003951">
    <property type="term" value="F:NAD+ kinase activity"/>
    <property type="evidence" value="ECO:0007669"/>
    <property type="project" value="InterPro"/>
</dbReference>
<keyword evidence="9" id="KW-1185">Reference proteome</keyword>
<accession>A0A2H9TNI4</accession>
<dbReference type="PANTHER" id="PTHR20275:SF0">
    <property type="entry name" value="NAD KINASE"/>
    <property type="match status" value="1"/>
</dbReference>
<gene>
    <name evidence="8" type="ORF">PSACC_00924</name>
</gene>